<evidence type="ECO:0000256" key="1">
    <source>
        <dbReference type="SAM" id="MobiDB-lite"/>
    </source>
</evidence>
<gene>
    <name evidence="2" type="ORF">SOCE26_103790</name>
</gene>
<protein>
    <submittedName>
        <fullName evidence="2">Uncharacterized protein</fullName>
    </submittedName>
</protein>
<dbReference type="EMBL" id="CP012673">
    <property type="protein sequence ID" value="AUX48837.1"/>
    <property type="molecule type" value="Genomic_DNA"/>
</dbReference>
<name>A0A2L0FBF8_SORCE</name>
<organism evidence="2 3">
    <name type="scientific">Sorangium cellulosum</name>
    <name type="common">Polyangium cellulosum</name>
    <dbReference type="NCBI Taxonomy" id="56"/>
    <lineage>
        <taxon>Bacteria</taxon>
        <taxon>Pseudomonadati</taxon>
        <taxon>Myxococcota</taxon>
        <taxon>Polyangia</taxon>
        <taxon>Polyangiales</taxon>
        <taxon>Polyangiaceae</taxon>
        <taxon>Sorangium</taxon>
    </lineage>
</organism>
<evidence type="ECO:0000313" key="3">
    <source>
        <dbReference type="Proteomes" id="UP000238348"/>
    </source>
</evidence>
<accession>A0A2L0FBF8</accession>
<dbReference type="Proteomes" id="UP000238348">
    <property type="component" value="Chromosome"/>
</dbReference>
<reference evidence="2 3" key="1">
    <citation type="submission" date="2015-09" db="EMBL/GenBank/DDBJ databases">
        <title>Sorangium comparison.</title>
        <authorList>
            <person name="Zaburannyi N."/>
            <person name="Bunk B."/>
            <person name="Overmann J."/>
            <person name="Mueller R."/>
        </authorList>
    </citation>
    <scope>NUCLEOTIDE SEQUENCE [LARGE SCALE GENOMIC DNA]</scope>
    <source>
        <strain evidence="2 3">So ce26</strain>
    </source>
</reference>
<feature type="region of interest" description="Disordered" evidence="1">
    <location>
        <begin position="34"/>
        <end position="74"/>
    </location>
</feature>
<feature type="compositionally biased region" description="Basic and acidic residues" evidence="1">
    <location>
        <begin position="56"/>
        <end position="66"/>
    </location>
</feature>
<proteinExistence type="predicted"/>
<sequence>MGHTRADLGGETGGSYEKRCCFRRPRTIERFFWRDCPAGANRRDPAHPRGFGESVTTDRTRSEGVDPTRLGSSP</sequence>
<dbReference type="AlphaFoldDB" id="A0A2L0FBF8"/>
<evidence type="ECO:0000313" key="2">
    <source>
        <dbReference type="EMBL" id="AUX48837.1"/>
    </source>
</evidence>